<dbReference type="Gene3D" id="3.30.70.1060">
    <property type="entry name" value="Dimeric alpha+beta barrel"/>
    <property type="match status" value="1"/>
</dbReference>
<organism evidence="3 4">
    <name type="scientific">Devosia algicola</name>
    <dbReference type="NCBI Taxonomy" id="3026418"/>
    <lineage>
        <taxon>Bacteria</taxon>
        <taxon>Pseudomonadati</taxon>
        <taxon>Pseudomonadota</taxon>
        <taxon>Alphaproteobacteria</taxon>
        <taxon>Hyphomicrobiales</taxon>
        <taxon>Devosiaceae</taxon>
        <taxon>Devosia</taxon>
    </lineage>
</organism>
<dbReference type="InterPro" id="IPR005545">
    <property type="entry name" value="YCII"/>
</dbReference>
<dbReference type="SUPFAM" id="SSF54909">
    <property type="entry name" value="Dimeric alpha+beta barrel"/>
    <property type="match status" value="1"/>
</dbReference>
<comment type="similarity">
    <text evidence="1">Belongs to the YciI family.</text>
</comment>
<evidence type="ECO:0000313" key="3">
    <source>
        <dbReference type="EMBL" id="WDR04271.1"/>
    </source>
</evidence>
<dbReference type="InterPro" id="IPR011008">
    <property type="entry name" value="Dimeric_a/b-barrel"/>
</dbReference>
<dbReference type="Pfam" id="PF03795">
    <property type="entry name" value="YCII"/>
    <property type="match status" value="1"/>
</dbReference>
<evidence type="ECO:0000256" key="1">
    <source>
        <dbReference type="ARBA" id="ARBA00007689"/>
    </source>
</evidence>
<feature type="domain" description="YCII-related" evidence="2">
    <location>
        <begin position="1"/>
        <end position="115"/>
    </location>
</feature>
<protein>
    <submittedName>
        <fullName evidence="3">YciI family protein</fullName>
    </submittedName>
</protein>
<dbReference type="PANTHER" id="PTHR35174:SF3">
    <property type="entry name" value="BLL7171 PROTEIN"/>
    <property type="match status" value="1"/>
</dbReference>
<keyword evidence="4" id="KW-1185">Reference proteome</keyword>
<name>A0ABY7YSK0_9HYPH</name>
<dbReference type="EMBL" id="CP118246">
    <property type="protein sequence ID" value="WDR04271.1"/>
    <property type="molecule type" value="Genomic_DNA"/>
</dbReference>
<reference evidence="3 4" key="1">
    <citation type="submission" date="2023-02" db="EMBL/GenBank/DDBJ databases">
        <title>Devosia algicola sp. nov., isolated from the phycosphere of marine algae.</title>
        <authorList>
            <person name="Kim J.M."/>
            <person name="Lee J.K."/>
            <person name="Choi B.J."/>
            <person name="Bayburt H."/>
            <person name="Jeon C.O."/>
        </authorList>
    </citation>
    <scope>NUCLEOTIDE SEQUENCE [LARGE SCALE GENOMIC DNA]</scope>
    <source>
        <strain evidence="3 4">G20-9</strain>
    </source>
</reference>
<proteinExistence type="inferred from homology"/>
<sequence length="121" mass="13216">MKYLLLIHGDESKMNAATVADETGMSPDYHAYNSAMAKAGILVGGERLRPTAEAASVRVNDDGTQVLDGPYAETREQLGGYYMIDVPDIDEAIQWAARCPAARHGTIEVRPIWPISRRIVG</sequence>
<dbReference type="Proteomes" id="UP001220530">
    <property type="component" value="Chromosome"/>
</dbReference>
<gene>
    <name evidence="3" type="ORF">PSQ19_08770</name>
</gene>
<evidence type="ECO:0000313" key="4">
    <source>
        <dbReference type="Proteomes" id="UP001220530"/>
    </source>
</evidence>
<evidence type="ECO:0000259" key="2">
    <source>
        <dbReference type="Pfam" id="PF03795"/>
    </source>
</evidence>
<accession>A0ABY7YSK0</accession>
<dbReference type="PANTHER" id="PTHR35174">
    <property type="entry name" value="BLL7171 PROTEIN-RELATED"/>
    <property type="match status" value="1"/>
</dbReference>